<protein>
    <submittedName>
        <fullName evidence="1">DUF192 domain-containing protein</fullName>
    </submittedName>
</protein>
<comment type="caution">
    <text evidence="1">The sequence shown here is derived from an EMBL/GenBank/DDBJ whole genome shotgun (WGS) entry which is preliminary data.</text>
</comment>
<dbReference type="OrthoDB" id="5526466at2"/>
<dbReference type="InterPro" id="IPR003795">
    <property type="entry name" value="DUF192"/>
</dbReference>
<dbReference type="PANTHER" id="PTHR37953">
    <property type="entry name" value="UPF0127 PROTEIN MJ1496"/>
    <property type="match status" value="1"/>
</dbReference>
<evidence type="ECO:0000313" key="2">
    <source>
        <dbReference type="Proteomes" id="UP000281985"/>
    </source>
</evidence>
<dbReference type="Proteomes" id="UP000281985">
    <property type="component" value="Unassembled WGS sequence"/>
</dbReference>
<dbReference type="InterPro" id="IPR038695">
    <property type="entry name" value="Saro_0823-like_sf"/>
</dbReference>
<name>A0A3M0G759_9FLAO</name>
<dbReference type="AlphaFoldDB" id="A0A3M0G759"/>
<sequence length="163" mass="18810">MLFKFRNFIVATSLLLTFGSCKSEQKERKIIPTAIKFKKEGELSLYKSDSTKIRTIDIEIADNDYERETGLMHRASMETHQGMLFIFPDMAQRGFYMKNTLISLDIIYIDDKGRIVSFVEQAKPLKETTLPSQVPAQYVLELNGGLAEEWVLEVGDYVVWDRD</sequence>
<dbReference type="PANTHER" id="PTHR37953:SF1">
    <property type="entry name" value="UPF0127 PROTEIN MJ1496"/>
    <property type="match status" value="1"/>
</dbReference>
<keyword evidence="2" id="KW-1185">Reference proteome</keyword>
<dbReference type="Pfam" id="PF02643">
    <property type="entry name" value="DUF192"/>
    <property type="match status" value="1"/>
</dbReference>
<organism evidence="1 2">
    <name type="scientific">Dokdonia sinensis</name>
    <dbReference type="NCBI Taxonomy" id="2479847"/>
    <lineage>
        <taxon>Bacteria</taxon>
        <taxon>Pseudomonadati</taxon>
        <taxon>Bacteroidota</taxon>
        <taxon>Flavobacteriia</taxon>
        <taxon>Flavobacteriales</taxon>
        <taxon>Flavobacteriaceae</taxon>
        <taxon>Dokdonia</taxon>
    </lineage>
</organism>
<proteinExistence type="predicted"/>
<evidence type="ECO:0000313" key="1">
    <source>
        <dbReference type="EMBL" id="RMB56889.1"/>
    </source>
</evidence>
<reference evidence="1 2" key="1">
    <citation type="submission" date="2018-10" db="EMBL/GenBank/DDBJ databases">
        <title>Dokdonia luteus sp. nov., isolated from sea water.</title>
        <authorList>
            <person name="Zhou L.Y."/>
            <person name="Du Z.J."/>
        </authorList>
    </citation>
    <scope>NUCLEOTIDE SEQUENCE [LARGE SCALE GENOMIC DNA]</scope>
    <source>
        <strain evidence="1 2">SH27</strain>
    </source>
</reference>
<dbReference type="EMBL" id="REFV01000013">
    <property type="protein sequence ID" value="RMB56889.1"/>
    <property type="molecule type" value="Genomic_DNA"/>
</dbReference>
<dbReference type="Gene3D" id="2.60.120.1140">
    <property type="entry name" value="Protein of unknown function DUF192"/>
    <property type="match status" value="1"/>
</dbReference>
<gene>
    <name evidence="1" type="ORF">EAX61_12540</name>
</gene>
<dbReference type="RefSeq" id="WP_121918047.1">
    <property type="nucleotide sequence ID" value="NZ_REFV01000013.1"/>
</dbReference>
<dbReference type="PROSITE" id="PS51257">
    <property type="entry name" value="PROKAR_LIPOPROTEIN"/>
    <property type="match status" value="1"/>
</dbReference>
<accession>A0A3M0G759</accession>